<sequence length="916" mass="94547">MIAGLSGDVLGAWFSAQNAARNAAANARAPLQQTQGSTRDKDVLPPWDPRGEVTALDAVRRSVLANGRFFDSGASAFSKLNVSQDEKKLYAMFTGLRALQSLAAAASERNANPADLAFWNRRFQEGLGQMDDFFSKLKLDEISVLKNTQLTRAESEVAVSRGISEYTTGIIHKGPADQAVTAFQGDVEFTVTVRKNGGDINVAIDLSEMGATPRTMGNVTDFINSKLEEQEIITRFSAVRVGEVGPAGIVTANDWALRISGVLTEQVSFSAPQGKPAIYMAGVTGTGDSAAGQLSKITGLDGTPIVQFAQRIEADGTITEVPLPGGETRSSETANPLTIDSITQAPDGGIYVVGRTSSAVNGQDIKGESDLVLMRYDSNGKEVWSRVLGAAGEANGASVAVDSAGNVVVAGSVKGALGGTNDLGGEDSLVVKFNADGVEQWAQRFGAAGDDRANAVTIGDDGTIFVVGEARGSFGGMTNQGSLDGYVRAIGADGSVLYTRGVEASAGIERARAVTTAQDGGLLIASEVDGRAVITKFAPGDDGTGDPVWTLDMGSLGGGRITAITVDDDGAIYLTGGAGAAFAPSAPLAANEGGRDAFLVKIEDGASASVSYTTFLGTGVDDLATGIQVSGGKVYLSGTTNGELPGANQNGTRNAFAAGFDAATGAHEWTQQISGRGGVSQGAGIVVDPQGDSVLSKLGLPSGKIVYADSRVVTAQSAARTGDHFYISVNGGRQRKITIEAGETMRSLTFKLNAVLLLNGTSAVGRRTGEEFLRITPRDGVSIELKAGADGQNALESLGLPSGTITGKSLTKKGSRDESAAAPPTFSLRLGGSYNISSRDAALAANEALTEAMTVVQRAWRELTQDPALKQLLEGPGAGKKGGTVPAYLQAQLANYNAGLDRLMASNPQADTLGFF</sequence>
<dbReference type="InterPro" id="IPR052918">
    <property type="entry name" value="Motility_Chemotaxis_Reg"/>
</dbReference>
<evidence type="ECO:0000313" key="3">
    <source>
        <dbReference type="Proteomes" id="UP000286954"/>
    </source>
</evidence>
<feature type="region of interest" description="Disordered" evidence="1">
    <location>
        <begin position="25"/>
        <end position="47"/>
    </location>
</feature>
<dbReference type="AlphaFoldDB" id="A0A3T0EB92"/>
<name>A0A3T0EB92_9PROT</name>
<gene>
    <name evidence="2" type="ORF">X907_2198</name>
</gene>
<dbReference type="PANTHER" id="PTHR35580">
    <property type="entry name" value="CELL SURFACE GLYCOPROTEIN (S-LAYER PROTEIN)-LIKE PROTEIN"/>
    <property type="match status" value="1"/>
</dbReference>
<reference evidence="2 3" key="1">
    <citation type="submission" date="2016-12" db="EMBL/GenBank/DDBJ databases">
        <title>The genome of dimorphic prosthecate Glycocaulis alkaliphilus 6b-8t, isolated from crude oil dictates its adaptability in petroleum environments.</title>
        <authorList>
            <person name="Wu X.-L."/>
            <person name="Geng S."/>
        </authorList>
    </citation>
    <scope>NUCLEOTIDE SEQUENCE [LARGE SCALE GENOMIC DNA]</scope>
    <source>
        <strain evidence="2 3">6B-8</strain>
    </source>
</reference>
<keyword evidence="3" id="KW-1185">Reference proteome</keyword>
<dbReference type="KEGG" id="gak:X907_2198"/>
<dbReference type="Proteomes" id="UP000286954">
    <property type="component" value="Chromosome"/>
</dbReference>
<dbReference type="PANTHER" id="PTHR35580:SF1">
    <property type="entry name" value="PHYTASE-LIKE DOMAIN-CONTAINING PROTEIN"/>
    <property type="match status" value="1"/>
</dbReference>
<dbReference type="SUPFAM" id="SSF101898">
    <property type="entry name" value="NHL repeat"/>
    <property type="match status" value="1"/>
</dbReference>
<organism evidence="2 3">
    <name type="scientific">Glycocaulis alkaliphilus</name>
    <dbReference type="NCBI Taxonomy" id="1434191"/>
    <lineage>
        <taxon>Bacteria</taxon>
        <taxon>Pseudomonadati</taxon>
        <taxon>Pseudomonadota</taxon>
        <taxon>Alphaproteobacteria</taxon>
        <taxon>Maricaulales</taxon>
        <taxon>Maricaulaceae</taxon>
        <taxon>Glycocaulis</taxon>
    </lineage>
</organism>
<evidence type="ECO:0000256" key="1">
    <source>
        <dbReference type="SAM" id="MobiDB-lite"/>
    </source>
</evidence>
<dbReference type="RefSeq" id="WP_233352317.1">
    <property type="nucleotide sequence ID" value="NZ_BMFB01000001.1"/>
</dbReference>
<evidence type="ECO:0000313" key="2">
    <source>
        <dbReference type="EMBL" id="AZU04713.1"/>
    </source>
</evidence>
<protein>
    <submittedName>
        <fullName evidence="2">Regulatory protein FlaEY</fullName>
    </submittedName>
</protein>
<dbReference type="EMBL" id="CP018911">
    <property type="protein sequence ID" value="AZU04713.1"/>
    <property type="molecule type" value="Genomic_DNA"/>
</dbReference>
<proteinExistence type="predicted"/>
<dbReference type="Gene3D" id="2.80.10.50">
    <property type="match status" value="1"/>
</dbReference>
<accession>A0A3T0EB92</accession>